<organism evidence="1">
    <name type="scientific">marine sediment metagenome</name>
    <dbReference type="NCBI Taxonomy" id="412755"/>
    <lineage>
        <taxon>unclassified sequences</taxon>
        <taxon>metagenomes</taxon>
        <taxon>ecological metagenomes</taxon>
    </lineage>
</organism>
<dbReference type="PANTHER" id="PTHR30217:SF10">
    <property type="entry name" value="23S RRNA 5-HYDROXYCYTIDINE C2501 SYNTHASE"/>
    <property type="match status" value="1"/>
</dbReference>
<accession>A0A0F9HU10</accession>
<name>A0A0F9HU10_9ZZZZ</name>
<dbReference type="EMBL" id="LAZR01014185">
    <property type="protein sequence ID" value="KKM18607.1"/>
    <property type="molecule type" value="Genomic_DNA"/>
</dbReference>
<proteinExistence type="predicted"/>
<evidence type="ECO:0008006" key="2">
    <source>
        <dbReference type="Google" id="ProtNLM"/>
    </source>
</evidence>
<dbReference type="AlphaFoldDB" id="A0A0F9HU10"/>
<comment type="caution">
    <text evidence="1">The sequence shown here is derived from an EMBL/GenBank/DDBJ whole genome shotgun (WGS) entry which is preliminary data.</text>
</comment>
<reference evidence="1" key="1">
    <citation type="journal article" date="2015" name="Nature">
        <title>Complex archaea that bridge the gap between prokaryotes and eukaryotes.</title>
        <authorList>
            <person name="Spang A."/>
            <person name="Saw J.H."/>
            <person name="Jorgensen S.L."/>
            <person name="Zaremba-Niedzwiedzka K."/>
            <person name="Martijn J."/>
            <person name="Lind A.E."/>
            <person name="van Eijk R."/>
            <person name="Schleper C."/>
            <person name="Guy L."/>
            <person name="Ettema T.J."/>
        </authorList>
    </citation>
    <scope>NUCLEOTIDE SEQUENCE</scope>
</reference>
<evidence type="ECO:0000313" key="1">
    <source>
        <dbReference type="EMBL" id="KKM18607.1"/>
    </source>
</evidence>
<gene>
    <name evidence="1" type="ORF">LCGC14_1664000</name>
</gene>
<protein>
    <recommendedName>
        <fullName evidence="2">Peptidase U32 collagenase domain-containing protein</fullName>
    </recommendedName>
</protein>
<feature type="non-terminal residue" evidence="1">
    <location>
        <position position="1"/>
    </location>
</feature>
<dbReference type="PANTHER" id="PTHR30217">
    <property type="entry name" value="PEPTIDASE U32 FAMILY"/>
    <property type="match status" value="1"/>
</dbReference>
<dbReference type="InterPro" id="IPR051454">
    <property type="entry name" value="RNA/ubiquinone_mod_enzymes"/>
</dbReference>
<dbReference type="Pfam" id="PF01136">
    <property type="entry name" value="Peptidase_U32"/>
    <property type="match status" value="1"/>
</dbReference>
<sequence length="454" mass="52519">IETLSKYPVRDFYGAGNFSIVGHGRPSFLLKEITEEDIAEYISQVHKKNMKFSYLLNAPCMNNMEYEPKFHRKLIEHLQWINDIGSDYVIVTIPFLIQIIKEQFPNLKIRVSTIAHIDSVNSAKFYESLGAHEITPSIMINRDFKTLKNMQKAVKCKIVPLLTDGCLYQCPFRNYHYNLLGHSSQADHHLGGSYIDSCILNCSAIKFSNKTEVIKSRWIRPEDLSHYEEIGIDTFKIAGRRMTSEWIERSVKAFSSKKYDGNLVDIIQGFSMSIGVEKDPHDKFKETFYEETKSKLIIDNSKLDGFIEFFKKQDCISMCDECNYCENWAEKTIFFDKEQAPKYVESIKDYLDDLITSREFGIDSAKPKEKKEGGFKWDQKTAEIFGEIIKLSPPQFQSIARMVISSLTEEKAKKRDSSIVENKDMIDAFLEGTPEPFQPEMRDGLKKYGLLKEE</sequence>
<dbReference type="InterPro" id="IPR001539">
    <property type="entry name" value="Peptidase_U32"/>
</dbReference>